<proteinExistence type="inferred from homology"/>
<dbReference type="Pfam" id="PF01841">
    <property type="entry name" value="Transglut_core"/>
    <property type="match status" value="1"/>
</dbReference>
<feature type="region of interest" description="Disordered" evidence="6">
    <location>
        <begin position="23"/>
        <end position="66"/>
    </location>
</feature>
<accession>A0AA40F5H1</accession>
<sequence>MSPDQAQDGEHWAHDLSSRFNELWRTPRHPPSSSQSAEPSASRNPADTHTPPSYRTAQNLRNLPLVPRPPGPLDRIAIKFRSLLLVLSETPISYENPGLLDEALSVIPLDKIYREAEEETQVFKAQAESVRPGSKPEWGYQDCVIRALLRWFRGSFFSWVNNPPCSVCLLPTIAHGMTPPTHEEKAYGALRVELYRCSEPNCGAWERFPRYGDVWRLLETRRGRCGEWVNCFSMLCRALGSRVRWVWNAEDHVWTEVYSEQNKRWVHVDCCEEMWDNPRLYTEGWRKKMSYCIAFSTEGAYDVTRRYVRKTEHYKERTKCPEEVLLHILQEIKHLRRSNMDKHRRFELEKEDGREENELRMYVVESLTRAITKLVPTSCESGPSGTTESRRGQSASSDDTKLPMSADLPARQSGNPEWVARRGEDGQRSQPGSPPPGHGSPFP</sequence>
<dbReference type="PANTHER" id="PTHR12143:SF19">
    <property type="entry name" value="PEPTIDE-N(4)-(N-ACETYL-BETA-GLUCOSAMINYL)ASPARAGINE AMIDASE"/>
    <property type="match status" value="1"/>
</dbReference>
<dbReference type="SMART" id="SM00460">
    <property type="entry name" value="TGc"/>
    <property type="match status" value="1"/>
</dbReference>
<comment type="caution">
    <text evidence="8">The sequence shown here is derived from an EMBL/GenBank/DDBJ whole genome shotgun (WGS) entry which is preliminary data.</text>
</comment>
<feature type="compositionally biased region" description="Polar residues" evidence="6">
    <location>
        <begin position="378"/>
        <end position="397"/>
    </location>
</feature>
<dbReference type="InterPro" id="IPR050883">
    <property type="entry name" value="PNGase"/>
</dbReference>
<dbReference type="FunFam" id="2.20.25.10:FF:000011">
    <property type="entry name" value="peptide-N(4)-(N-acetyl-beta- glucosaminyl)asparagine amidase"/>
    <property type="match status" value="1"/>
</dbReference>
<reference evidence="8" key="1">
    <citation type="submission" date="2023-06" db="EMBL/GenBank/DDBJ databases">
        <title>Genome-scale phylogeny and comparative genomics of the fungal order Sordariales.</title>
        <authorList>
            <consortium name="Lawrence Berkeley National Laboratory"/>
            <person name="Hensen N."/>
            <person name="Bonometti L."/>
            <person name="Westerberg I."/>
            <person name="Brannstrom I.O."/>
            <person name="Guillou S."/>
            <person name="Cros-Aarteil S."/>
            <person name="Calhoun S."/>
            <person name="Haridas S."/>
            <person name="Kuo A."/>
            <person name="Mondo S."/>
            <person name="Pangilinan J."/>
            <person name="Riley R."/>
            <person name="LaButti K."/>
            <person name="Andreopoulos B."/>
            <person name="Lipzen A."/>
            <person name="Chen C."/>
            <person name="Yanf M."/>
            <person name="Daum C."/>
            <person name="Ng V."/>
            <person name="Clum A."/>
            <person name="Steindorff A."/>
            <person name="Ohm R."/>
            <person name="Martin F."/>
            <person name="Silar P."/>
            <person name="Natvig D."/>
            <person name="Lalanne C."/>
            <person name="Gautier V."/>
            <person name="Ament-velasquez S.L."/>
            <person name="Kruys A."/>
            <person name="Hutchinson M.I."/>
            <person name="Powell A.J."/>
            <person name="Barry K."/>
            <person name="Miller A.N."/>
            <person name="Grigoriev I.V."/>
            <person name="Debuchy R."/>
            <person name="Gladieux P."/>
            <person name="Thoren M.H."/>
            <person name="Johannesson H."/>
        </authorList>
    </citation>
    <scope>NUCLEOTIDE SEQUENCE</scope>
    <source>
        <strain evidence="8">SMH3187-1</strain>
    </source>
</reference>
<evidence type="ECO:0000256" key="5">
    <source>
        <dbReference type="ARBA" id="ARBA00071953"/>
    </source>
</evidence>
<gene>
    <name evidence="8" type="ORF">B0T18DRAFT_435823</name>
</gene>
<dbReference type="GO" id="GO:0005829">
    <property type="term" value="C:cytosol"/>
    <property type="evidence" value="ECO:0007669"/>
    <property type="project" value="TreeGrafter"/>
</dbReference>
<evidence type="ECO:0000256" key="3">
    <source>
        <dbReference type="ARBA" id="ARBA00022833"/>
    </source>
</evidence>
<evidence type="ECO:0000259" key="7">
    <source>
        <dbReference type="SMART" id="SM00460"/>
    </source>
</evidence>
<keyword evidence="2" id="KW-0479">Metal-binding</keyword>
<organism evidence="8 9">
    <name type="scientific">Schizothecium vesticola</name>
    <dbReference type="NCBI Taxonomy" id="314040"/>
    <lineage>
        <taxon>Eukaryota</taxon>
        <taxon>Fungi</taxon>
        <taxon>Dikarya</taxon>
        <taxon>Ascomycota</taxon>
        <taxon>Pezizomycotina</taxon>
        <taxon>Sordariomycetes</taxon>
        <taxon>Sordariomycetidae</taxon>
        <taxon>Sordariales</taxon>
        <taxon>Schizotheciaceae</taxon>
        <taxon>Schizothecium</taxon>
    </lineage>
</organism>
<dbReference type="EMBL" id="JAUKUD010000002">
    <property type="protein sequence ID" value="KAK0751494.1"/>
    <property type="molecule type" value="Genomic_DNA"/>
</dbReference>
<evidence type="ECO:0000313" key="8">
    <source>
        <dbReference type="EMBL" id="KAK0751494.1"/>
    </source>
</evidence>
<comment type="similarity">
    <text evidence="1">Belongs to the transglutaminase-like superfamily. PNGase family.</text>
</comment>
<dbReference type="Gene3D" id="3.10.620.30">
    <property type="match status" value="1"/>
</dbReference>
<keyword evidence="3" id="KW-0862">Zinc</keyword>
<feature type="compositionally biased region" description="Pro residues" evidence="6">
    <location>
        <begin position="432"/>
        <end position="443"/>
    </location>
</feature>
<evidence type="ECO:0000256" key="1">
    <source>
        <dbReference type="ARBA" id="ARBA00009390"/>
    </source>
</evidence>
<protein>
    <recommendedName>
        <fullName evidence="5">Protein PNG1</fullName>
    </recommendedName>
    <alternativeName>
        <fullName evidence="4">Protein png1</fullName>
    </alternativeName>
</protein>
<dbReference type="GO" id="GO:0006516">
    <property type="term" value="P:glycoprotein catabolic process"/>
    <property type="evidence" value="ECO:0007669"/>
    <property type="project" value="TreeGrafter"/>
</dbReference>
<dbReference type="InterPro" id="IPR038765">
    <property type="entry name" value="Papain-like_cys_pep_sf"/>
</dbReference>
<dbReference type="GO" id="GO:0000224">
    <property type="term" value="F:peptide-N4-(N-acetyl-beta-glucosaminyl)asparagine amidase activity"/>
    <property type="evidence" value="ECO:0007669"/>
    <property type="project" value="UniProtKB-ARBA"/>
</dbReference>
<feature type="compositionally biased region" description="Polar residues" evidence="6">
    <location>
        <begin position="43"/>
        <end position="58"/>
    </location>
</feature>
<name>A0AA40F5H1_9PEZI</name>
<feature type="domain" description="Transglutaminase-like" evidence="7">
    <location>
        <begin position="217"/>
        <end position="272"/>
    </location>
</feature>
<evidence type="ECO:0000256" key="6">
    <source>
        <dbReference type="SAM" id="MobiDB-lite"/>
    </source>
</evidence>
<dbReference type="GO" id="GO:0036503">
    <property type="term" value="P:ERAD pathway"/>
    <property type="evidence" value="ECO:0007669"/>
    <property type="project" value="UniProtKB-ARBA"/>
</dbReference>
<keyword evidence="9" id="KW-1185">Reference proteome</keyword>
<evidence type="ECO:0000313" key="9">
    <source>
        <dbReference type="Proteomes" id="UP001172155"/>
    </source>
</evidence>
<evidence type="ECO:0000256" key="2">
    <source>
        <dbReference type="ARBA" id="ARBA00022723"/>
    </source>
</evidence>
<dbReference type="Gene3D" id="2.20.25.10">
    <property type="match status" value="1"/>
</dbReference>
<dbReference type="InterPro" id="IPR002931">
    <property type="entry name" value="Transglutaminase-like"/>
</dbReference>
<dbReference type="AlphaFoldDB" id="A0AA40F5H1"/>
<evidence type="ECO:0000256" key="4">
    <source>
        <dbReference type="ARBA" id="ARBA00071430"/>
    </source>
</evidence>
<dbReference type="GO" id="GO:0046872">
    <property type="term" value="F:metal ion binding"/>
    <property type="evidence" value="ECO:0007669"/>
    <property type="project" value="UniProtKB-KW"/>
</dbReference>
<feature type="region of interest" description="Disordered" evidence="6">
    <location>
        <begin position="374"/>
        <end position="443"/>
    </location>
</feature>
<dbReference type="SUPFAM" id="SSF54001">
    <property type="entry name" value="Cysteine proteinases"/>
    <property type="match status" value="1"/>
</dbReference>
<dbReference type="GO" id="GO:0005634">
    <property type="term" value="C:nucleus"/>
    <property type="evidence" value="ECO:0007669"/>
    <property type="project" value="TreeGrafter"/>
</dbReference>
<dbReference type="Proteomes" id="UP001172155">
    <property type="component" value="Unassembled WGS sequence"/>
</dbReference>
<dbReference type="FunFam" id="3.10.620.30:FF:000004">
    <property type="entry name" value="Peptidase (PNG1)"/>
    <property type="match status" value="1"/>
</dbReference>
<dbReference type="PANTHER" id="PTHR12143">
    <property type="entry name" value="PEPTIDE N-GLYCANASE PNGASE -RELATED"/>
    <property type="match status" value="1"/>
</dbReference>
<feature type="compositionally biased region" description="Low complexity" evidence="6">
    <location>
        <begin position="31"/>
        <end position="42"/>
    </location>
</feature>